<dbReference type="SUPFAM" id="SSF50370">
    <property type="entry name" value="Ricin B-like lectins"/>
    <property type="match status" value="1"/>
</dbReference>
<dbReference type="AlphaFoldDB" id="M1JI85"/>
<dbReference type="VEuPathDB" id="MicrosporidiaDB:ECU08_1700"/>
<accession>M1JI85</accession>
<gene>
    <name evidence="2" type="ORF">ECU08_1700</name>
</gene>
<organism evidence="2">
    <name type="scientific">Encephalitozoon cuniculi</name>
    <name type="common">Microsporidian parasite</name>
    <dbReference type="NCBI Taxonomy" id="6035"/>
    <lineage>
        <taxon>Eukaryota</taxon>
        <taxon>Fungi</taxon>
        <taxon>Fungi incertae sedis</taxon>
        <taxon>Microsporidia</taxon>
        <taxon>Unikaryonidae</taxon>
        <taxon>Encephalitozoon</taxon>
    </lineage>
</organism>
<reference evidence="2" key="1">
    <citation type="journal article" date="2013" name="Eukaryot. Cell">
        <title>Extremely Reduced Levels of Heterozygosity in the Vertebrate Pathogen Encephalitozoon cuniculi.</title>
        <authorList>
            <person name="Selman M."/>
            <person name="Sak B."/>
            <person name="Kvac M."/>
            <person name="Farinelli L."/>
            <person name="Weiss L.M."/>
            <person name="Corradi N."/>
        </authorList>
    </citation>
    <scope>NUCLEOTIDE SEQUENCE</scope>
</reference>
<sequence length="259" mass="29475">MKQTLPGSAYKKEWEMLQTMGSAAVICMLVGAISGFTISSKTGIKRYLVKGEPWKSPDLNITYKLTSMSASGVPAEFQTEEISPGIKIIKEVGTNDVLDLHHPKKTEPKLMFYGRNNGARQKFEIEGDEKSGYHLKNSGKCLQYDETGNIYGVTCSSNPGQKFDIVYSPEDSEYKPLAEEASIEETSVGISPEDLDLYRSAQVLVFNEEPEHKHKHSHHHNHIHKHRHNHAHEYHHIHPRSSHKSTYFTYQRYPEQIIV</sequence>
<dbReference type="InterPro" id="IPR035992">
    <property type="entry name" value="Ricin_B-like_lectins"/>
</dbReference>
<keyword evidence="1" id="KW-1133">Transmembrane helix</keyword>
<dbReference type="EMBL" id="KC513605">
    <property type="protein sequence ID" value="AGE95109.1"/>
    <property type="molecule type" value="Genomic_DNA"/>
</dbReference>
<name>M1JI85_ENCCN</name>
<protein>
    <submittedName>
        <fullName evidence="2">Uncharacterized protein</fullName>
    </submittedName>
</protein>
<keyword evidence="1" id="KW-0472">Membrane</keyword>
<evidence type="ECO:0000256" key="1">
    <source>
        <dbReference type="SAM" id="Phobius"/>
    </source>
</evidence>
<dbReference type="VEuPathDB" id="MicrosporidiaDB:AEWR_081720"/>
<dbReference type="Gene3D" id="2.80.10.50">
    <property type="match status" value="1"/>
</dbReference>
<evidence type="ECO:0000313" key="2">
    <source>
        <dbReference type="EMBL" id="AGE95109.1"/>
    </source>
</evidence>
<keyword evidence="1" id="KW-0812">Transmembrane</keyword>
<dbReference type="VEuPathDB" id="MicrosporidiaDB:AEWD_081670"/>
<feature type="transmembrane region" description="Helical" evidence="1">
    <location>
        <begin position="20"/>
        <end position="38"/>
    </location>
</feature>
<dbReference type="VEuPathDB" id="MicrosporidiaDB:M970_081720"/>
<proteinExistence type="predicted"/>
<dbReference type="VEuPathDB" id="MicrosporidiaDB:AEWQ_081710"/>